<dbReference type="InterPro" id="IPR051011">
    <property type="entry name" value="Metal_resp_trans_reg"/>
</dbReference>
<evidence type="ECO:0000256" key="3">
    <source>
        <dbReference type="ARBA" id="ARBA00023163"/>
    </source>
</evidence>
<dbReference type="InterPro" id="IPR036390">
    <property type="entry name" value="WH_DNA-bd_sf"/>
</dbReference>
<accession>A0ABX8WB90</accession>
<protein>
    <submittedName>
        <fullName evidence="5">Metalloregulator ArsR/SmtB family transcription factor</fullName>
    </submittedName>
</protein>
<evidence type="ECO:0000313" key="6">
    <source>
        <dbReference type="Proteomes" id="UP000825799"/>
    </source>
</evidence>
<sequence>MDDITIIEALSALAQPSRLAAFRLVVEHEPHGLPAGEIARRLDVPQNTMSSHLAQLTRAGLLSAERQGRTITYRADINRMRDVMSYLVNDCCGGRPELCAPLIEDITPCCVPEDIRQ</sequence>
<dbReference type="PRINTS" id="PR00778">
    <property type="entry name" value="HTHARSR"/>
</dbReference>
<dbReference type="Proteomes" id="UP000825799">
    <property type="component" value="Chromosome"/>
</dbReference>
<dbReference type="PANTHER" id="PTHR43132:SF2">
    <property type="entry name" value="ARSENICAL RESISTANCE OPERON REPRESSOR ARSR-RELATED"/>
    <property type="match status" value="1"/>
</dbReference>
<gene>
    <name evidence="5" type="ORF">K1X15_16240</name>
</gene>
<keyword evidence="3" id="KW-0804">Transcription</keyword>
<feature type="domain" description="HTH arsR-type" evidence="4">
    <location>
        <begin position="1"/>
        <end position="95"/>
    </location>
</feature>
<evidence type="ECO:0000259" key="4">
    <source>
        <dbReference type="PROSITE" id="PS50987"/>
    </source>
</evidence>
<evidence type="ECO:0000256" key="1">
    <source>
        <dbReference type="ARBA" id="ARBA00023015"/>
    </source>
</evidence>
<dbReference type="Pfam" id="PF12840">
    <property type="entry name" value="HTH_20"/>
    <property type="match status" value="1"/>
</dbReference>
<dbReference type="InterPro" id="IPR036388">
    <property type="entry name" value="WH-like_DNA-bd_sf"/>
</dbReference>
<evidence type="ECO:0000256" key="2">
    <source>
        <dbReference type="ARBA" id="ARBA00023125"/>
    </source>
</evidence>
<dbReference type="Gene3D" id="1.10.10.10">
    <property type="entry name" value="Winged helix-like DNA-binding domain superfamily/Winged helix DNA-binding domain"/>
    <property type="match status" value="1"/>
</dbReference>
<dbReference type="EMBL" id="CP080590">
    <property type="protein sequence ID" value="QYO76148.1"/>
    <property type="molecule type" value="Genomic_DNA"/>
</dbReference>
<dbReference type="NCBIfam" id="NF033788">
    <property type="entry name" value="HTH_metalloreg"/>
    <property type="match status" value="1"/>
</dbReference>
<dbReference type="SUPFAM" id="SSF46785">
    <property type="entry name" value="Winged helix' DNA-binding domain"/>
    <property type="match status" value="1"/>
</dbReference>
<keyword evidence="6" id="KW-1185">Reference proteome</keyword>
<dbReference type="PANTHER" id="PTHR43132">
    <property type="entry name" value="ARSENICAL RESISTANCE OPERON REPRESSOR ARSR-RELATED"/>
    <property type="match status" value="1"/>
</dbReference>
<keyword evidence="2" id="KW-0238">DNA-binding</keyword>
<dbReference type="InterPro" id="IPR011991">
    <property type="entry name" value="ArsR-like_HTH"/>
</dbReference>
<dbReference type="CDD" id="cd00090">
    <property type="entry name" value="HTH_ARSR"/>
    <property type="match status" value="1"/>
</dbReference>
<reference evidence="5 6" key="1">
    <citation type="submission" date="2021-08" db="EMBL/GenBank/DDBJ databases">
        <title>Devosia salina sp. nov., isolated from the South China Sea sediment.</title>
        <authorList>
            <person name="Zhou Z."/>
        </authorList>
    </citation>
    <scope>NUCLEOTIDE SEQUENCE [LARGE SCALE GENOMIC DNA]</scope>
    <source>
        <strain evidence="5 6">SCS-3</strain>
    </source>
</reference>
<dbReference type="SMART" id="SM00418">
    <property type="entry name" value="HTH_ARSR"/>
    <property type="match status" value="1"/>
</dbReference>
<organism evidence="5 6">
    <name type="scientific">Devosia salina</name>
    <dbReference type="NCBI Taxonomy" id="2860336"/>
    <lineage>
        <taxon>Bacteria</taxon>
        <taxon>Pseudomonadati</taxon>
        <taxon>Pseudomonadota</taxon>
        <taxon>Alphaproteobacteria</taxon>
        <taxon>Hyphomicrobiales</taxon>
        <taxon>Devosiaceae</taxon>
        <taxon>Devosia</taxon>
    </lineage>
</organism>
<dbReference type="PROSITE" id="PS50987">
    <property type="entry name" value="HTH_ARSR_2"/>
    <property type="match status" value="1"/>
</dbReference>
<name>A0ABX8WB90_9HYPH</name>
<dbReference type="RefSeq" id="WP_220304639.1">
    <property type="nucleotide sequence ID" value="NZ_CP080590.1"/>
</dbReference>
<proteinExistence type="predicted"/>
<dbReference type="InterPro" id="IPR001845">
    <property type="entry name" value="HTH_ArsR_DNA-bd_dom"/>
</dbReference>
<evidence type="ECO:0000313" key="5">
    <source>
        <dbReference type="EMBL" id="QYO76148.1"/>
    </source>
</evidence>
<keyword evidence="1" id="KW-0805">Transcription regulation</keyword>